<reference evidence="1" key="1">
    <citation type="submission" date="2020-04" db="EMBL/GenBank/DDBJ databases">
        <authorList>
            <person name="Alioto T."/>
            <person name="Alioto T."/>
            <person name="Gomez Garrido J."/>
        </authorList>
    </citation>
    <scope>NUCLEOTIDE SEQUENCE</scope>
    <source>
        <strain evidence="1">A484AB</strain>
    </source>
</reference>
<protein>
    <submittedName>
        <fullName evidence="1">Uncharacterized protein</fullName>
    </submittedName>
</protein>
<dbReference type="Proteomes" id="UP001152795">
    <property type="component" value="Unassembled WGS sequence"/>
</dbReference>
<feature type="non-terminal residue" evidence="1">
    <location>
        <position position="104"/>
    </location>
</feature>
<name>A0A6S7JVM0_PARCT</name>
<accession>A0A6S7JVM0</accession>
<dbReference type="EMBL" id="CACRXK020021328">
    <property type="protein sequence ID" value="CAB4035737.1"/>
    <property type="molecule type" value="Genomic_DNA"/>
</dbReference>
<sequence length="104" mass="12246">MTLDKLPSIRGDLVRTDPEWEKWTFTKLVEALNQWCRRNPIDKPSELNDDSFSSKRRDKLFHVSRQRLNPRNCVYCDSGEHKTNDCAKVTLTSARKQILAKKRL</sequence>
<gene>
    <name evidence="1" type="ORF">PACLA_8A065529</name>
</gene>
<proteinExistence type="predicted"/>
<comment type="caution">
    <text evidence="1">The sequence shown here is derived from an EMBL/GenBank/DDBJ whole genome shotgun (WGS) entry which is preliminary data.</text>
</comment>
<dbReference type="AlphaFoldDB" id="A0A6S7JVM0"/>
<organism evidence="1 2">
    <name type="scientific">Paramuricea clavata</name>
    <name type="common">Red gorgonian</name>
    <name type="synonym">Violescent sea-whip</name>
    <dbReference type="NCBI Taxonomy" id="317549"/>
    <lineage>
        <taxon>Eukaryota</taxon>
        <taxon>Metazoa</taxon>
        <taxon>Cnidaria</taxon>
        <taxon>Anthozoa</taxon>
        <taxon>Octocorallia</taxon>
        <taxon>Malacalcyonacea</taxon>
        <taxon>Plexauridae</taxon>
        <taxon>Paramuricea</taxon>
    </lineage>
</organism>
<evidence type="ECO:0000313" key="2">
    <source>
        <dbReference type="Proteomes" id="UP001152795"/>
    </source>
</evidence>
<evidence type="ECO:0000313" key="1">
    <source>
        <dbReference type="EMBL" id="CAB4035737.1"/>
    </source>
</evidence>
<dbReference type="OrthoDB" id="5980834at2759"/>
<keyword evidence="2" id="KW-1185">Reference proteome</keyword>